<dbReference type="Pfam" id="PF11396">
    <property type="entry name" value="PepSY_like"/>
    <property type="match status" value="1"/>
</dbReference>
<dbReference type="RefSeq" id="WP_150415358.1">
    <property type="nucleotide sequence ID" value="NZ_VYQF01000003.1"/>
</dbReference>
<evidence type="ECO:0000313" key="3">
    <source>
        <dbReference type="EMBL" id="KAA9038637.1"/>
    </source>
</evidence>
<evidence type="ECO:0000313" key="4">
    <source>
        <dbReference type="Proteomes" id="UP000326903"/>
    </source>
</evidence>
<feature type="chain" id="PRO_5023830315" description="Putative beta-lactamase-inhibitor-like PepSY-like domain-containing protein" evidence="1">
    <location>
        <begin position="21"/>
        <end position="145"/>
    </location>
</feature>
<evidence type="ECO:0000259" key="2">
    <source>
        <dbReference type="Pfam" id="PF11396"/>
    </source>
</evidence>
<reference evidence="3 4" key="1">
    <citation type="submission" date="2019-09" db="EMBL/GenBank/DDBJ databases">
        <title>Draft genome sequence of Ginsengibacter sp. BR5-29.</title>
        <authorList>
            <person name="Im W.-T."/>
        </authorList>
    </citation>
    <scope>NUCLEOTIDE SEQUENCE [LARGE SCALE GENOMIC DNA]</scope>
    <source>
        <strain evidence="3 4">BR5-29</strain>
    </source>
</reference>
<organism evidence="3 4">
    <name type="scientific">Ginsengibacter hankyongi</name>
    <dbReference type="NCBI Taxonomy" id="2607284"/>
    <lineage>
        <taxon>Bacteria</taxon>
        <taxon>Pseudomonadati</taxon>
        <taxon>Bacteroidota</taxon>
        <taxon>Chitinophagia</taxon>
        <taxon>Chitinophagales</taxon>
        <taxon>Chitinophagaceae</taxon>
        <taxon>Ginsengibacter</taxon>
    </lineage>
</organism>
<feature type="signal peptide" evidence="1">
    <location>
        <begin position="1"/>
        <end position="20"/>
    </location>
</feature>
<name>A0A5J5IIR2_9BACT</name>
<dbReference type="EMBL" id="VYQF01000003">
    <property type="protein sequence ID" value="KAA9038637.1"/>
    <property type="molecule type" value="Genomic_DNA"/>
</dbReference>
<dbReference type="Proteomes" id="UP000326903">
    <property type="component" value="Unassembled WGS sequence"/>
</dbReference>
<dbReference type="InterPro" id="IPR021533">
    <property type="entry name" value="PepSY-like"/>
</dbReference>
<keyword evidence="4" id="KW-1185">Reference proteome</keyword>
<dbReference type="SUPFAM" id="SSF160574">
    <property type="entry name" value="BT0923-like"/>
    <property type="match status" value="1"/>
</dbReference>
<proteinExistence type="predicted"/>
<protein>
    <recommendedName>
        <fullName evidence="2">Putative beta-lactamase-inhibitor-like PepSY-like domain-containing protein</fullName>
    </recommendedName>
</protein>
<comment type="caution">
    <text evidence="3">The sequence shown here is derived from an EMBL/GenBank/DDBJ whole genome shotgun (WGS) entry which is preliminary data.</text>
</comment>
<gene>
    <name evidence="3" type="ORF">FW778_13880</name>
</gene>
<dbReference type="Gene3D" id="3.10.450.360">
    <property type="match status" value="1"/>
</dbReference>
<feature type="domain" description="Putative beta-lactamase-inhibitor-like PepSY-like" evidence="2">
    <location>
        <begin position="70"/>
        <end position="142"/>
    </location>
</feature>
<accession>A0A5J5IIR2</accession>
<dbReference type="AlphaFoldDB" id="A0A5J5IIR2"/>
<sequence length="145" mass="16354">MKKIISAVAILLASTAFVFSQQHEGHKHIVVPRMVKTSLYKKYPAAKRVTWEKENGNYEANWGGKSGEANSVQFKPDGTFIEIVKEIPVNQLPELVIVYINKHYKEPKITEAGKVTDAQGNLFYEAEVKGRDVIFDKDGKFVKAE</sequence>
<keyword evidence="1" id="KW-0732">Signal</keyword>
<evidence type="ECO:0000256" key="1">
    <source>
        <dbReference type="SAM" id="SignalP"/>
    </source>
</evidence>